<accession>A0A1B0B6K3</accession>
<dbReference type="EMBL" id="JXJN01009134">
    <property type="status" value="NOT_ANNOTATED_CDS"/>
    <property type="molecule type" value="Genomic_DNA"/>
</dbReference>
<proteinExistence type="predicted"/>
<dbReference type="VEuPathDB" id="VectorBase:GPPI020522"/>
<evidence type="ECO:0000313" key="2">
    <source>
        <dbReference type="Proteomes" id="UP000092460"/>
    </source>
</evidence>
<reference evidence="1" key="2">
    <citation type="submission" date="2020-05" db="UniProtKB">
        <authorList>
            <consortium name="EnsemblMetazoa"/>
        </authorList>
    </citation>
    <scope>IDENTIFICATION</scope>
    <source>
        <strain evidence="1">IAEA</strain>
    </source>
</reference>
<organism evidence="1 2">
    <name type="scientific">Glossina palpalis gambiensis</name>
    <dbReference type="NCBI Taxonomy" id="67801"/>
    <lineage>
        <taxon>Eukaryota</taxon>
        <taxon>Metazoa</taxon>
        <taxon>Ecdysozoa</taxon>
        <taxon>Arthropoda</taxon>
        <taxon>Hexapoda</taxon>
        <taxon>Insecta</taxon>
        <taxon>Pterygota</taxon>
        <taxon>Neoptera</taxon>
        <taxon>Endopterygota</taxon>
        <taxon>Diptera</taxon>
        <taxon>Brachycera</taxon>
        <taxon>Muscomorpha</taxon>
        <taxon>Hippoboscoidea</taxon>
        <taxon>Glossinidae</taxon>
        <taxon>Glossina</taxon>
    </lineage>
</organism>
<dbReference type="AlphaFoldDB" id="A0A1B0B6K3"/>
<name>A0A1B0B6K3_9MUSC</name>
<sequence length="134" mass="15137">MAVECLLEPKTFTICGEASLTITGPDQLPKLAILELRLESFRKFSRDNFCELLRLSKVDLTNICIRQPVKYKIPPVKPIARTPNRLNNEPEKRPAKLKAQKKALVMKAIALVSAPMLFKKSPNTKPNEDLRPSL</sequence>
<reference evidence="2" key="1">
    <citation type="submission" date="2015-01" db="EMBL/GenBank/DDBJ databases">
        <authorList>
            <person name="Aksoy S."/>
            <person name="Warren W."/>
            <person name="Wilson R.K."/>
        </authorList>
    </citation>
    <scope>NUCLEOTIDE SEQUENCE [LARGE SCALE GENOMIC DNA]</scope>
    <source>
        <strain evidence="2">IAEA</strain>
    </source>
</reference>
<protein>
    <submittedName>
        <fullName evidence="1">Uncharacterized protein</fullName>
    </submittedName>
</protein>
<dbReference type="EnsemblMetazoa" id="GPPI020522-RA">
    <property type="protein sequence ID" value="GPPI020522-PA"/>
    <property type="gene ID" value="GPPI020522"/>
</dbReference>
<evidence type="ECO:0000313" key="1">
    <source>
        <dbReference type="EnsemblMetazoa" id="GPPI020522-PA"/>
    </source>
</evidence>
<keyword evidence="2" id="KW-1185">Reference proteome</keyword>
<dbReference type="Proteomes" id="UP000092460">
    <property type="component" value="Unassembled WGS sequence"/>
</dbReference>